<sequence>MGASASASAMASSSSASSASSSFPGVSLIRIVGGVPATNFVRAPQRQIVQ</sequence>
<comment type="caution">
    <text evidence="1">The sequence shown here is derived from an EMBL/GenBank/DDBJ whole genome shotgun (WGS) entry which is preliminary data.</text>
</comment>
<evidence type="ECO:0000313" key="2">
    <source>
        <dbReference type="Proteomes" id="UP000828390"/>
    </source>
</evidence>
<reference evidence="1" key="1">
    <citation type="journal article" date="2019" name="bioRxiv">
        <title>The Genome of the Zebra Mussel, Dreissena polymorpha: A Resource for Invasive Species Research.</title>
        <authorList>
            <person name="McCartney M.A."/>
            <person name="Auch B."/>
            <person name="Kono T."/>
            <person name="Mallez S."/>
            <person name="Zhang Y."/>
            <person name="Obille A."/>
            <person name="Becker A."/>
            <person name="Abrahante J.E."/>
            <person name="Garbe J."/>
            <person name="Badalamenti J.P."/>
            <person name="Herman A."/>
            <person name="Mangelson H."/>
            <person name="Liachko I."/>
            <person name="Sullivan S."/>
            <person name="Sone E.D."/>
            <person name="Koren S."/>
            <person name="Silverstein K.A.T."/>
            <person name="Beckman K.B."/>
            <person name="Gohl D.M."/>
        </authorList>
    </citation>
    <scope>NUCLEOTIDE SEQUENCE</scope>
    <source>
        <strain evidence="1">Duluth1</strain>
        <tissue evidence="1">Whole animal</tissue>
    </source>
</reference>
<accession>A0A9D4R9G2</accession>
<dbReference type="EMBL" id="JAIWYP010000002">
    <property type="protein sequence ID" value="KAH3860039.1"/>
    <property type="molecule type" value="Genomic_DNA"/>
</dbReference>
<protein>
    <submittedName>
        <fullName evidence="1">Uncharacterized protein</fullName>
    </submittedName>
</protein>
<reference evidence="1" key="2">
    <citation type="submission" date="2020-11" db="EMBL/GenBank/DDBJ databases">
        <authorList>
            <person name="McCartney M.A."/>
            <person name="Auch B."/>
            <person name="Kono T."/>
            <person name="Mallez S."/>
            <person name="Becker A."/>
            <person name="Gohl D.M."/>
            <person name="Silverstein K.A.T."/>
            <person name="Koren S."/>
            <person name="Bechman K.B."/>
            <person name="Herman A."/>
            <person name="Abrahante J.E."/>
            <person name="Garbe J."/>
        </authorList>
    </citation>
    <scope>NUCLEOTIDE SEQUENCE</scope>
    <source>
        <strain evidence="1">Duluth1</strain>
        <tissue evidence="1">Whole animal</tissue>
    </source>
</reference>
<dbReference type="AlphaFoldDB" id="A0A9D4R9G2"/>
<evidence type="ECO:0000313" key="1">
    <source>
        <dbReference type="EMBL" id="KAH3860039.1"/>
    </source>
</evidence>
<gene>
    <name evidence="1" type="ORF">DPMN_022932</name>
</gene>
<name>A0A9D4R9G2_DREPO</name>
<organism evidence="1 2">
    <name type="scientific">Dreissena polymorpha</name>
    <name type="common">Zebra mussel</name>
    <name type="synonym">Mytilus polymorpha</name>
    <dbReference type="NCBI Taxonomy" id="45954"/>
    <lineage>
        <taxon>Eukaryota</taxon>
        <taxon>Metazoa</taxon>
        <taxon>Spiralia</taxon>
        <taxon>Lophotrochozoa</taxon>
        <taxon>Mollusca</taxon>
        <taxon>Bivalvia</taxon>
        <taxon>Autobranchia</taxon>
        <taxon>Heteroconchia</taxon>
        <taxon>Euheterodonta</taxon>
        <taxon>Imparidentia</taxon>
        <taxon>Neoheterodontei</taxon>
        <taxon>Myida</taxon>
        <taxon>Dreissenoidea</taxon>
        <taxon>Dreissenidae</taxon>
        <taxon>Dreissena</taxon>
    </lineage>
</organism>
<proteinExistence type="predicted"/>
<keyword evidence="2" id="KW-1185">Reference proteome</keyword>
<dbReference type="Proteomes" id="UP000828390">
    <property type="component" value="Unassembled WGS sequence"/>
</dbReference>